<sequence length="286" mass="30083">MAVWQMAPVIGSPAANLARLREAASTAAARGAGLLVTPELALTGYDIGALTDDLTDPALLEDTARIAGEIGLGLVVGLAVREHAGVVWNAAVAVDSTGTIRATYRKIHLFGGLDSSRFAPGPTVPTVVELDGVRVGMLICYDIEFPEAARSLALAGADLIAVPTANMAPWTAVNEHIIPARAVENQVYVAYANHIGRERDTHYVGRSVIAGPDGTARRAGETAEEILVTAIDLDDLTRRRAASPYLADRRPHLYHALTTGFADDPGSHGAVPDDPYPDGPVPEEDS</sequence>
<name>A0ABN2M364_9MICO</name>
<dbReference type="Pfam" id="PF00795">
    <property type="entry name" value="CN_hydrolase"/>
    <property type="match status" value="1"/>
</dbReference>
<evidence type="ECO:0000259" key="3">
    <source>
        <dbReference type="PROSITE" id="PS50263"/>
    </source>
</evidence>
<dbReference type="Gene3D" id="3.60.110.10">
    <property type="entry name" value="Carbon-nitrogen hydrolase"/>
    <property type="match status" value="1"/>
</dbReference>
<dbReference type="SUPFAM" id="SSF56317">
    <property type="entry name" value="Carbon-nitrogen hydrolase"/>
    <property type="match status" value="1"/>
</dbReference>
<dbReference type="CDD" id="cd07576">
    <property type="entry name" value="R-amidase_like"/>
    <property type="match status" value="1"/>
</dbReference>
<feature type="region of interest" description="Disordered" evidence="2">
    <location>
        <begin position="258"/>
        <end position="286"/>
    </location>
</feature>
<evidence type="ECO:0000313" key="5">
    <source>
        <dbReference type="Proteomes" id="UP001499938"/>
    </source>
</evidence>
<accession>A0ABN2M364</accession>
<dbReference type="PANTHER" id="PTHR23088:SF27">
    <property type="entry name" value="DEAMINATED GLUTATHIONE AMIDASE"/>
    <property type="match status" value="1"/>
</dbReference>
<dbReference type="InterPro" id="IPR036526">
    <property type="entry name" value="C-N_Hydrolase_sf"/>
</dbReference>
<evidence type="ECO:0000313" key="4">
    <source>
        <dbReference type="EMBL" id="GAA1806288.1"/>
    </source>
</evidence>
<protein>
    <submittedName>
        <fullName evidence="4">Carbon-nitrogen hydrolase family protein</fullName>
    </submittedName>
</protein>
<dbReference type="GO" id="GO:0016787">
    <property type="term" value="F:hydrolase activity"/>
    <property type="evidence" value="ECO:0007669"/>
    <property type="project" value="UniProtKB-KW"/>
</dbReference>
<dbReference type="InterPro" id="IPR044083">
    <property type="entry name" value="RamA-like"/>
</dbReference>
<comment type="similarity">
    <text evidence="1">Belongs to the carbon-nitrogen hydrolase superfamily. NIT1/NIT2 family.</text>
</comment>
<evidence type="ECO:0000256" key="2">
    <source>
        <dbReference type="SAM" id="MobiDB-lite"/>
    </source>
</evidence>
<gene>
    <name evidence="4" type="ORF">GCM10009811_32270</name>
</gene>
<dbReference type="InterPro" id="IPR003010">
    <property type="entry name" value="C-N_Hydrolase"/>
</dbReference>
<dbReference type="PROSITE" id="PS50263">
    <property type="entry name" value="CN_HYDROLASE"/>
    <property type="match status" value="1"/>
</dbReference>
<organism evidence="4 5">
    <name type="scientific">Nostocoides veronense</name>
    <dbReference type="NCBI Taxonomy" id="330836"/>
    <lineage>
        <taxon>Bacteria</taxon>
        <taxon>Bacillati</taxon>
        <taxon>Actinomycetota</taxon>
        <taxon>Actinomycetes</taxon>
        <taxon>Micrococcales</taxon>
        <taxon>Intrasporangiaceae</taxon>
        <taxon>Nostocoides</taxon>
    </lineage>
</organism>
<dbReference type="PANTHER" id="PTHR23088">
    <property type="entry name" value="NITRILASE-RELATED"/>
    <property type="match status" value="1"/>
</dbReference>
<feature type="domain" description="CN hydrolase" evidence="3">
    <location>
        <begin position="1"/>
        <end position="233"/>
    </location>
</feature>
<keyword evidence="4" id="KW-0378">Hydrolase</keyword>
<dbReference type="InterPro" id="IPR001110">
    <property type="entry name" value="UPF0012_CS"/>
</dbReference>
<proteinExistence type="inferred from homology"/>
<dbReference type="Proteomes" id="UP001499938">
    <property type="component" value="Unassembled WGS sequence"/>
</dbReference>
<dbReference type="PROSITE" id="PS01227">
    <property type="entry name" value="UPF0012"/>
    <property type="match status" value="1"/>
</dbReference>
<reference evidence="4 5" key="1">
    <citation type="journal article" date="2019" name="Int. J. Syst. Evol. Microbiol.">
        <title>The Global Catalogue of Microorganisms (GCM) 10K type strain sequencing project: providing services to taxonomists for standard genome sequencing and annotation.</title>
        <authorList>
            <consortium name="The Broad Institute Genomics Platform"/>
            <consortium name="The Broad Institute Genome Sequencing Center for Infectious Disease"/>
            <person name="Wu L."/>
            <person name="Ma J."/>
        </authorList>
    </citation>
    <scope>NUCLEOTIDE SEQUENCE [LARGE SCALE GENOMIC DNA]</scope>
    <source>
        <strain evidence="4 5">JCM 15592</strain>
    </source>
</reference>
<keyword evidence="5" id="KW-1185">Reference proteome</keyword>
<dbReference type="EMBL" id="BAAAPO010000051">
    <property type="protein sequence ID" value="GAA1806288.1"/>
    <property type="molecule type" value="Genomic_DNA"/>
</dbReference>
<evidence type="ECO:0000256" key="1">
    <source>
        <dbReference type="ARBA" id="ARBA00010613"/>
    </source>
</evidence>
<comment type="caution">
    <text evidence="4">The sequence shown here is derived from an EMBL/GenBank/DDBJ whole genome shotgun (WGS) entry which is preliminary data.</text>
</comment>